<reference evidence="2 3" key="1">
    <citation type="submission" date="2024-01" db="EMBL/GenBank/DDBJ databases">
        <title>Genome assemblies of Stephania.</title>
        <authorList>
            <person name="Yang L."/>
        </authorList>
    </citation>
    <scope>NUCLEOTIDE SEQUENCE [LARGE SCALE GENOMIC DNA]</scope>
    <source>
        <strain evidence="2">QJT</strain>
        <tissue evidence="2">Leaf</tissue>
    </source>
</reference>
<evidence type="ECO:0000313" key="2">
    <source>
        <dbReference type="EMBL" id="KAK9084997.1"/>
    </source>
</evidence>
<feature type="compositionally biased region" description="Polar residues" evidence="1">
    <location>
        <begin position="131"/>
        <end position="146"/>
    </location>
</feature>
<proteinExistence type="predicted"/>
<comment type="caution">
    <text evidence="2">The sequence shown here is derived from an EMBL/GenBank/DDBJ whole genome shotgun (WGS) entry which is preliminary data.</text>
</comment>
<sequence>MLIVKSPVDGSSGDFHEVSDQLTLGFRLNPSFTPGRCASVKKSKLCHKKWPYQPVFLDPVFALFVDDRLGLAFFLTPPDEQVETPSVTVGFPNSAPNLTNKTLNTMSENGARERERVGSSELRRRMRVSENGGSQRSVPASQQSDPLTDMKPVFFWPLMISSRRTPKLNISDFVEKNPFIAYSGDISTAKVFMVSGTPFHSWPFHCPDRQIFCDLFLMNTSTDRSTHFNTEIPS</sequence>
<dbReference type="EMBL" id="JBBNAE010000011">
    <property type="protein sequence ID" value="KAK9084997.1"/>
    <property type="molecule type" value="Genomic_DNA"/>
</dbReference>
<feature type="compositionally biased region" description="Polar residues" evidence="1">
    <location>
        <begin position="94"/>
        <end position="108"/>
    </location>
</feature>
<feature type="region of interest" description="Disordered" evidence="1">
    <location>
        <begin position="90"/>
        <end position="146"/>
    </location>
</feature>
<protein>
    <submittedName>
        <fullName evidence="2">Uncharacterized protein</fullName>
    </submittedName>
</protein>
<gene>
    <name evidence="2" type="ORF">Sjap_025408</name>
</gene>
<name>A0AAP0E552_9MAGN</name>
<dbReference type="Proteomes" id="UP001417504">
    <property type="component" value="Unassembled WGS sequence"/>
</dbReference>
<feature type="compositionally biased region" description="Basic and acidic residues" evidence="1">
    <location>
        <begin position="110"/>
        <end position="123"/>
    </location>
</feature>
<evidence type="ECO:0000256" key="1">
    <source>
        <dbReference type="SAM" id="MobiDB-lite"/>
    </source>
</evidence>
<accession>A0AAP0E552</accession>
<keyword evidence="3" id="KW-1185">Reference proteome</keyword>
<dbReference type="AlphaFoldDB" id="A0AAP0E552"/>
<organism evidence="2 3">
    <name type="scientific">Stephania japonica</name>
    <dbReference type="NCBI Taxonomy" id="461633"/>
    <lineage>
        <taxon>Eukaryota</taxon>
        <taxon>Viridiplantae</taxon>
        <taxon>Streptophyta</taxon>
        <taxon>Embryophyta</taxon>
        <taxon>Tracheophyta</taxon>
        <taxon>Spermatophyta</taxon>
        <taxon>Magnoliopsida</taxon>
        <taxon>Ranunculales</taxon>
        <taxon>Menispermaceae</taxon>
        <taxon>Menispermoideae</taxon>
        <taxon>Cissampelideae</taxon>
        <taxon>Stephania</taxon>
    </lineage>
</organism>
<evidence type="ECO:0000313" key="3">
    <source>
        <dbReference type="Proteomes" id="UP001417504"/>
    </source>
</evidence>